<name>A0ABX1Y3G5_9BACL</name>
<protein>
    <recommendedName>
        <fullName evidence="2">YprB ribonuclease H-like domain-containing protein</fullName>
    </recommendedName>
</protein>
<reference evidence="3 4" key="1">
    <citation type="submission" date="2019-10" db="EMBL/GenBank/DDBJ databases">
        <title>Description of Paenibacillus terrestris sp. nov.</title>
        <authorList>
            <person name="Carlier A."/>
            <person name="Qi S."/>
        </authorList>
    </citation>
    <scope>NUCLEOTIDE SEQUENCE [LARGE SCALE GENOMIC DNA]</scope>
    <source>
        <strain evidence="3 4">LMG 31458</strain>
    </source>
</reference>
<evidence type="ECO:0000313" key="3">
    <source>
        <dbReference type="EMBL" id="NOU75435.1"/>
    </source>
</evidence>
<proteinExistence type="predicted"/>
<dbReference type="Gene3D" id="3.30.420.10">
    <property type="entry name" value="Ribonuclease H-like superfamily/Ribonuclease H"/>
    <property type="match status" value="1"/>
</dbReference>
<sequence>MFRSYSVVASGSAVFDVRSDGHSGCSAARRRCPMSGLRERLGRLRGPAAAQAAPPTLSVPEGEWAQLGAHVETSPAGSFVMRRRMYGADSVHGKYRLRELADVAQQLSCFHDRDAVVRLEELLFFDTETTGLGIGSGNVPFMVGIGFYTGELFTVEQLLIRNPAEEHAMLVYLQELLDRFTHIISYNGRTFDWPILKNRYVLNRLQFDDAKLFQLDLLYPSRSLWRNTLPSCRLSKVEESRLGFERVDDVPGSMAPALYFQYLAEKNPSVLEGVFVHNEHDIVTLAALAIHFGKLVSGEIELDPELELEELFRTGVWLDKMGRSAISENYFDILFARLMNDLESSNPADQESAILLLAAFYKKNGEYLHAVELWKRWIVIKNASIALHLEPYLELAMYYEHREKNFAQAIFYAEEAWAKLWRRRSLHRGDKRQNEVEEALEKRIRRLKGKLRKTESHSFEMTSPALKSNNTSTTKTKTRKVKPIYVSEGLI</sequence>
<comment type="caution">
    <text evidence="3">The sequence shown here is derived from an EMBL/GenBank/DDBJ whole genome shotgun (WGS) entry which is preliminary data.</text>
</comment>
<dbReference type="InterPro" id="IPR012337">
    <property type="entry name" value="RNaseH-like_sf"/>
</dbReference>
<dbReference type="InterPro" id="IPR038720">
    <property type="entry name" value="YprB_RNase_H-like_dom"/>
</dbReference>
<gene>
    <name evidence="3" type="ORF">GC098_29305</name>
</gene>
<dbReference type="SUPFAM" id="SSF53098">
    <property type="entry name" value="Ribonuclease H-like"/>
    <property type="match status" value="1"/>
</dbReference>
<feature type="region of interest" description="Disordered" evidence="1">
    <location>
        <begin position="458"/>
        <end position="478"/>
    </location>
</feature>
<dbReference type="PANTHER" id="PTHR38462">
    <property type="entry name" value="EXONUCLEASE-LIKE PROTEIN"/>
    <property type="match status" value="1"/>
</dbReference>
<evidence type="ECO:0000256" key="1">
    <source>
        <dbReference type="SAM" id="MobiDB-lite"/>
    </source>
</evidence>
<evidence type="ECO:0000259" key="2">
    <source>
        <dbReference type="Pfam" id="PF13482"/>
    </source>
</evidence>
<organism evidence="3 4">
    <name type="scientific">Paenibacillus phytorum</name>
    <dbReference type="NCBI Taxonomy" id="2654977"/>
    <lineage>
        <taxon>Bacteria</taxon>
        <taxon>Bacillati</taxon>
        <taxon>Bacillota</taxon>
        <taxon>Bacilli</taxon>
        <taxon>Bacillales</taxon>
        <taxon>Paenibacillaceae</taxon>
        <taxon>Paenibacillus</taxon>
    </lineage>
</organism>
<dbReference type="PANTHER" id="PTHR38462:SF1">
    <property type="entry name" value="YPRB RIBONUCLEASE H-LIKE DOMAIN-CONTAINING PROTEIN"/>
    <property type="match status" value="1"/>
</dbReference>
<evidence type="ECO:0000313" key="4">
    <source>
        <dbReference type="Proteomes" id="UP000616779"/>
    </source>
</evidence>
<keyword evidence="4" id="KW-1185">Reference proteome</keyword>
<dbReference type="InterPro" id="IPR036397">
    <property type="entry name" value="RNaseH_sf"/>
</dbReference>
<feature type="domain" description="YprB ribonuclease H-like" evidence="2">
    <location>
        <begin position="123"/>
        <end position="290"/>
    </location>
</feature>
<dbReference type="Pfam" id="PF13482">
    <property type="entry name" value="RNase_H_2"/>
    <property type="match status" value="1"/>
</dbReference>
<accession>A0ABX1Y3G5</accession>
<dbReference type="Proteomes" id="UP000616779">
    <property type="component" value="Unassembled WGS sequence"/>
</dbReference>
<dbReference type="EMBL" id="WHOA01000206">
    <property type="protein sequence ID" value="NOU75435.1"/>
    <property type="molecule type" value="Genomic_DNA"/>
</dbReference>